<dbReference type="InterPro" id="IPR016166">
    <property type="entry name" value="FAD-bd_PCMH"/>
</dbReference>
<dbReference type="GO" id="GO:0071949">
    <property type="term" value="F:FAD binding"/>
    <property type="evidence" value="ECO:0007669"/>
    <property type="project" value="InterPro"/>
</dbReference>
<keyword evidence="22" id="KW-1185">Reference proteome</keyword>
<organism evidence="21 22">
    <name type="scientific">Caedimonas varicaedens</name>
    <dbReference type="NCBI Taxonomy" id="1629334"/>
    <lineage>
        <taxon>Bacteria</taxon>
        <taxon>Pseudomonadati</taxon>
        <taxon>Pseudomonadota</taxon>
        <taxon>Alphaproteobacteria</taxon>
        <taxon>Holosporales</taxon>
        <taxon>Caedimonadaceae</taxon>
        <taxon>Caedimonas</taxon>
    </lineage>
</organism>
<name>A0A0K8ME42_9PROT</name>
<evidence type="ECO:0000256" key="12">
    <source>
        <dbReference type="ARBA" id="ARBA00022960"/>
    </source>
</evidence>
<dbReference type="OrthoDB" id="9804753at2"/>
<feature type="active site" evidence="19">
    <location>
        <position position="185"/>
    </location>
</feature>
<dbReference type="InterPro" id="IPR006094">
    <property type="entry name" value="Oxid_FAD_bind_N"/>
</dbReference>
<dbReference type="HAMAP" id="MF_00037">
    <property type="entry name" value="MurB"/>
    <property type="match status" value="1"/>
</dbReference>
<evidence type="ECO:0000256" key="19">
    <source>
        <dbReference type="HAMAP-Rule" id="MF_00037"/>
    </source>
</evidence>
<feature type="domain" description="FAD-binding PCMH-type" evidence="20">
    <location>
        <begin position="41"/>
        <end position="205"/>
    </location>
</feature>
<dbReference type="UniPathway" id="UPA00219"/>
<dbReference type="STRING" id="1629334.Cva_01470"/>
<comment type="cofactor">
    <cofactor evidence="1 19">
        <name>FAD</name>
        <dbReference type="ChEBI" id="CHEBI:57692"/>
    </cofactor>
</comment>
<evidence type="ECO:0000256" key="4">
    <source>
        <dbReference type="ARBA" id="ARBA00004752"/>
    </source>
</evidence>
<keyword evidence="10 19" id="KW-0274">FAD</keyword>
<evidence type="ECO:0000256" key="10">
    <source>
        <dbReference type="ARBA" id="ARBA00022827"/>
    </source>
</evidence>
<keyword evidence="9 19" id="KW-0285">Flavoprotein</keyword>
<dbReference type="InterPro" id="IPR011601">
    <property type="entry name" value="MurB_C"/>
</dbReference>
<evidence type="ECO:0000256" key="7">
    <source>
        <dbReference type="ARBA" id="ARBA00022490"/>
    </source>
</evidence>
<keyword evidence="16 19" id="KW-0961">Cell wall biogenesis/degradation</keyword>
<evidence type="ECO:0000256" key="13">
    <source>
        <dbReference type="ARBA" id="ARBA00022984"/>
    </source>
</evidence>
<dbReference type="GO" id="GO:0005829">
    <property type="term" value="C:cytosol"/>
    <property type="evidence" value="ECO:0007669"/>
    <property type="project" value="TreeGrafter"/>
</dbReference>
<dbReference type="Proteomes" id="UP000036771">
    <property type="component" value="Unassembled WGS sequence"/>
</dbReference>
<evidence type="ECO:0000256" key="1">
    <source>
        <dbReference type="ARBA" id="ARBA00001974"/>
    </source>
</evidence>
<dbReference type="Gene3D" id="3.30.465.10">
    <property type="match status" value="1"/>
</dbReference>
<keyword evidence="14 19" id="KW-0560">Oxidoreductase</keyword>
<proteinExistence type="inferred from homology"/>
<comment type="caution">
    <text evidence="21">The sequence shown here is derived from an EMBL/GenBank/DDBJ whole genome shotgun (WGS) entry which is preliminary data.</text>
</comment>
<dbReference type="PROSITE" id="PS51387">
    <property type="entry name" value="FAD_PCMH"/>
    <property type="match status" value="1"/>
</dbReference>
<dbReference type="PANTHER" id="PTHR21071">
    <property type="entry name" value="UDP-N-ACETYLENOLPYRUVOYLGLUCOSAMINE REDUCTASE"/>
    <property type="match status" value="1"/>
</dbReference>
<reference evidence="21 22" key="1">
    <citation type="submission" date="2015-03" db="EMBL/GenBank/DDBJ databases">
        <title>Caedibacter varicaedens, whole genome shotgun sequence.</title>
        <authorList>
            <person name="Suzuki H."/>
            <person name="Dapper A.L."/>
            <person name="Gibson A.K."/>
            <person name="Jackson C."/>
            <person name="Lee H."/>
            <person name="Pejaver V.R."/>
            <person name="Doak T."/>
            <person name="Lynch M."/>
        </authorList>
    </citation>
    <scope>NUCLEOTIDE SEQUENCE [LARGE SCALE GENOMIC DNA]</scope>
</reference>
<protein>
    <recommendedName>
        <fullName evidence="6 19">UDP-N-acetylenolpyruvoylglucosamine reductase</fullName>
        <ecNumber evidence="5 19">1.3.1.98</ecNumber>
    </recommendedName>
    <alternativeName>
        <fullName evidence="17 19">UDP-N-acetylmuramate dehydrogenase</fullName>
    </alternativeName>
</protein>
<dbReference type="Gene3D" id="3.30.43.10">
    <property type="entry name" value="Uridine Diphospho-n-acetylenolpyruvylglucosamine Reductase, domain 2"/>
    <property type="match status" value="1"/>
</dbReference>
<dbReference type="InterPro" id="IPR036635">
    <property type="entry name" value="MurB_C_sf"/>
</dbReference>
<keyword evidence="8 19" id="KW-0132">Cell division</keyword>
<evidence type="ECO:0000313" key="21">
    <source>
        <dbReference type="EMBL" id="GAO98801.1"/>
    </source>
</evidence>
<comment type="similarity">
    <text evidence="19">Belongs to the MurB family.</text>
</comment>
<dbReference type="AlphaFoldDB" id="A0A0K8ME42"/>
<dbReference type="EC" id="1.3.1.98" evidence="5 19"/>
<evidence type="ECO:0000256" key="11">
    <source>
        <dbReference type="ARBA" id="ARBA00022857"/>
    </source>
</evidence>
<comment type="catalytic activity">
    <reaction evidence="18 19">
        <text>UDP-N-acetyl-alpha-D-muramate + NADP(+) = UDP-N-acetyl-3-O-(1-carboxyvinyl)-alpha-D-glucosamine + NADPH + H(+)</text>
        <dbReference type="Rhea" id="RHEA:12248"/>
        <dbReference type="ChEBI" id="CHEBI:15378"/>
        <dbReference type="ChEBI" id="CHEBI:57783"/>
        <dbReference type="ChEBI" id="CHEBI:58349"/>
        <dbReference type="ChEBI" id="CHEBI:68483"/>
        <dbReference type="ChEBI" id="CHEBI:70757"/>
        <dbReference type="EC" id="1.3.1.98"/>
    </reaction>
</comment>
<feature type="active site" evidence="19">
    <location>
        <position position="304"/>
    </location>
</feature>
<evidence type="ECO:0000256" key="3">
    <source>
        <dbReference type="ARBA" id="ARBA00004496"/>
    </source>
</evidence>
<keyword evidence="11 19" id="KW-0521">NADP</keyword>
<dbReference type="InterPro" id="IPR016167">
    <property type="entry name" value="FAD-bd_PCMH_sub1"/>
</dbReference>
<feature type="active site" description="Proton donor" evidence="19">
    <location>
        <position position="234"/>
    </location>
</feature>
<comment type="subcellular location">
    <subcellularLocation>
        <location evidence="3 19">Cytoplasm</location>
    </subcellularLocation>
</comment>
<sequence length="322" mass="35133">MSKPICDITKISPHLTILDRLPKVRGRYSVEVDLSRLTWFQVGGAAQVLFKPADVEDLAFFLKQKPKDIPVFVFGVGSNLLVRDGGIPGVTIRLGKGFTNVAVSGMKIDVGAGVLDRFISMVACEEALKDLEYLCGIPGTIGGALRMNAGCYGSEMKDILDVAFALDEQGKFHALTNGEMGFTYRHCSVPEDWIFVGARLKARSGNTSIIRRRLQSLLSEREKTQPVSTRTGGSTFANPVGYKCWELIDKAGCRGLRWGGAQVSELHCNFLVNTGGATAAELENLGEEVRKRVLQTSGIHLQWEIKRVGISDVSRGLKEEAA</sequence>
<dbReference type="NCBIfam" id="NF010480">
    <property type="entry name" value="PRK13905.1"/>
    <property type="match status" value="1"/>
</dbReference>
<keyword evidence="7 19" id="KW-0963">Cytoplasm</keyword>
<dbReference type="SUPFAM" id="SSF56194">
    <property type="entry name" value="Uridine diphospho-N-Acetylenolpyruvylglucosamine reductase, MurB, C-terminal domain"/>
    <property type="match status" value="1"/>
</dbReference>
<evidence type="ECO:0000256" key="15">
    <source>
        <dbReference type="ARBA" id="ARBA00023306"/>
    </source>
</evidence>
<dbReference type="Pfam" id="PF02873">
    <property type="entry name" value="MurB_C"/>
    <property type="match status" value="1"/>
</dbReference>
<evidence type="ECO:0000256" key="8">
    <source>
        <dbReference type="ARBA" id="ARBA00022618"/>
    </source>
</evidence>
<keyword evidence="15 19" id="KW-0131">Cell cycle</keyword>
<evidence type="ECO:0000256" key="5">
    <source>
        <dbReference type="ARBA" id="ARBA00012518"/>
    </source>
</evidence>
<accession>A0A0K8ME42</accession>
<evidence type="ECO:0000256" key="14">
    <source>
        <dbReference type="ARBA" id="ARBA00023002"/>
    </source>
</evidence>
<dbReference type="Pfam" id="PF01565">
    <property type="entry name" value="FAD_binding_4"/>
    <property type="match status" value="1"/>
</dbReference>
<dbReference type="GO" id="GO:0009252">
    <property type="term" value="P:peptidoglycan biosynthetic process"/>
    <property type="evidence" value="ECO:0007669"/>
    <property type="project" value="UniProtKB-UniRule"/>
</dbReference>
<evidence type="ECO:0000256" key="2">
    <source>
        <dbReference type="ARBA" id="ARBA00003921"/>
    </source>
</evidence>
<dbReference type="GO" id="GO:0008762">
    <property type="term" value="F:UDP-N-acetylmuramate dehydrogenase activity"/>
    <property type="evidence" value="ECO:0007669"/>
    <property type="project" value="UniProtKB-UniRule"/>
</dbReference>
<dbReference type="GO" id="GO:0071555">
    <property type="term" value="P:cell wall organization"/>
    <property type="evidence" value="ECO:0007669"/>
    <property type="project" value="UniProtKB-KW"/>
</dbReference>
<evidence type="ECO:0000256" key="17">
    <source>
        <dbReference type="ARBA" id="ARBA00031026"/>
    </source>
</evidence>
<dbReference type="NCBIfam" id="TIGR00179">
    <property type="entry name" value="murB"/>
    <property type="match status" value="1"/>
</dbReference>
<dbReference type="EMBL" id="BBVC01000092">
    <property type="protein sequence ID" value="GAO98801.1"/>
    <property type="molecule type" value="Genomic_DNA"/>
</dbReference>
<evidence type="ECO:0000256" key="16">
    <source>
        <dbReference type="ARBA" id="ARBA00023316"/>
    </source>
</evidence>
<evidence type="ECO:0000313" key="22">
    <source>
        <dbReference type="Proteomes" id="UP000036771"/>
    </source>
</evidence>
<dbReference type="GO" id="GO:0008360">
    <property type="term" value="P:regulation of cell shape"/>
    <property type="evidence" value="ECO:0007669"/>
    <property type="project" value="UniProtKB-KW"/>
</dbReference>
<comment type="pathway">
    <text evidence="4 19">Cell wall biogenesis; peptidoglycan biosynthesis.</text>
</comment>
<gene>
    <name evidence="19 21" type="primary">murB</name>
    <name evidence="21" type="ORF">Cva_01470</name>
</gene>
<dbReference type="InterPro" id="IPR016169">
    <property type="entry name" value="FAD-bd_PCMH_sub2"/>
</dbReference>
<evidence type="ECO:0000259" key="20">
    <source>
        <dbReference type="PROSITE" id="PS51387"/>
    </source>
</evidence>
<evidence type="ECO:0000256" key="9">
    <source>
        <dbReference type="ARBA" id="ARBA00022630"/>
    </source>
</evidence>
<dbReference type="PANTHER" id="PTHR21071:SF4">
    <property type="entry name" value="UDP-N-ACETYLENOLPYRUVOYLGLUCOSAMINE REDUCTASE"/>
    <property type="match status" value="1"/>
</dbReference>
<evidence type="ECO:0000256" key="6">
    <source>
        <dbReference type="ARBA" id="ARBA00015188"/>
    </source>
</evidence>
<keyword evidence="13 19" id="KW-0573">Peptidoglycan synthesis</keyword>
<dbReference type="InterPro" id="IPR003170">
    <property type="entry name" value="MurB"/>
</dbReference>
<dbReference type="InterPro" id="IPR036318">
    <property type="entry name" value="FAD-bd_PCMH-like_sf"/>
</dbReference>
<evidence type="ECO:0000256" key="18">
    <source>
        <dbReference type="ARBA" id="ARBA00048914"/>
    </source>
</evidence>
<dbReference type="SUPFAM" id="SSF56176">
    <property type="entry name" value="FAD-binding/transporter-associated domain-like"/>
    <property type="match status" value="1"/>
</dbReference>
<dbReference type="Gene3D" id="3.90.78.10">
    <property type="entry name" value="UDP-N-acetylenolpyruvoylglucosamine reductase, C-terminal domain"/>
    <property type="match status" value="1"/>
</dbReference>
<dbReference type="GO" id="GO:0051301">
    <property type="term" value="P:cell division"/>
    <property type="evidence" value="ECO:0007669"/>
    <property type="project" value="UniProtKB-KW"/>
</dbReference>
<keyword evidence="12 19" id="KW-0133">Cell shape</keyword>
<comment type="function">
    <text evidence="2 19">Cell wall formation.</text>
</comment>